<evidence type="ECO:0000313" key="1">
    <source>
        <dbReference type="EMBL" id="CAL1293820.1"/>
    </source>
</evidence>
<dbReference type="EMBL" id="CAXIEN010000335">
    <property type="protein sequence ID" value="CAL1293820.1"/>
    <property type="molecule type" value="Genomic_DNA"/>
</dbReference>
<proteinExistence type="predicted"/>
<sequence>MAESWNESDKIHRVVFDGPELHKLTFKFCVRGLCARKSWHFREKFETECLFSPTSWLCEMSFRQVTRNGRTCFPFVLKRTDSSSNPVNVKVSLHILDAACKQLFRTPIIKEERMLAGEVIEVSLEEIMEFPKTVYFNLLLHVVLAIRITSCHSTSLQ</sequence>
<protein>
    <recommendedName>
        <fullName evidence="3">MATH domain-containing protein</fullName>
    </recommendedName>
</protein>
<accession>A0AAV2BDT0</accession>
<name>A0AAV2BDT0_9ARAC</name>
<comment type="caution">
    <text evidence="1">The sequence shown here is derived from an EMBL/GenBank/DDBJ whole genome shotgun (WGS) entry which is preliminary data.</text>
</comment>
<gene>
    <name evidence="1" type="ORF">LARSCL_LOCUS18417</name>
</gene>
<dbReference type="AlphaFoldDB" id="A0AAV2BDT0"/>
<organism evidence="1 2">
    <name type="scientific">Larinioides sclopetarius</name>
    <dbReference type="NCBI Taxonomy" id="280406"/>
    <lineage>
        <taxon>Eukaryota</taxon>
        <taxon>Metazoa</taxon>
        <taxon>Ecdysozoa</taxon>
        <taxon>Arthropoda</taxon>
        <taxon>Chelicerata</taxon>
        <taxon>Arachnida</taxon>
        <taxon>Araneae</taxon>
        <taxon>Araneomorphae</taxon>
        <taxon>Entelegynae</taxon>
        <taxon>Araneoidea</taxon>
        <taxon>Araneidae</taxon>
        <taxon>Larinioides</taxon>
    </lineage>
</organism>
<evidence type="ECO:0008006" key="3">
    <source>
        <dbReference type="Google" id="ProtNLM"/>
    </source>
</evidence>
<dbReference type="Proteomes" id="UP001497382">
    <property type="component" value="Unassembled WGS sequence"/>
</dbReference>
<evidence type="ECO:0000313" key="2">
    <source>
        <dbReference type="Proteomes" id="UP001497382"/>
    </source>
</evidence>
<reference evidence="1 2" key="1">
    <citation type="submission" date="2024-04" db="EMBL/GenBank/DDBJ databases">
        <authorList>
            <person name="Rising A."/>
            <person name="Reimegard J."/>
            <person name="Sonavane S."/>
            <person name="Akerstrom W."/>
            <person name="Nylinder S."/>
            <person name="Hedman E."/>
            <person name="Kallberg Y."/>
        </authorList>
    </citation>
    <scope>NUCLEOTIDE SEQUENCE [LARGE SCALE GENOMIC DNA]</scope>
</reference>
<keyword evidence="2" id="KW-1185">Reference proteome</keyword>